<dbReference type="AlphaFoldDB" id="A0A9P0ADY6"/>
<evidence type="ECO:0000313" key="11">
    <source>
        <dbReference type="Proteomes" id="UP001152759"/>
    </source>
</evidence>
<name>A0A9P0ADY6_BEMTA</name>
<dbReference type="GO" id="GO:0034203">
    <property type="term" value="P:glycolipid translocation"/>
    <property type="evidence" value="ECO:0007669"/>
    <property type="project" value="TreeGrafter"/>
</dbReference>
<feature type="transmembrane region" description="Helical" evidence="9">
    <location>
        <begin position="488"/>
        <end position="507"/>
    </location>
</feature>
<dbReference type="InterPro" id="IPR007594">
    <property type="entry name" value="RFT1"/>
</dbReference>
<feature type="transmembrane region" description="Helical" evidence="9">
    <location>
        <begin position="422"/>
        <end position="441"/>
    </location>
</feature>
<keyword evidence="5" id="KW-0256">Endoplasmic reticulum</keyword>
<comment type="subcellular location">
    <subcellularLocation>
        <location evidence="1 9">Endoplasmic reticulum membrane</location>
        <topology evidence="1 9">Multi-pass membrane protein</topology>
    </subcellularLocation>
</comment>
<evidence type="ECO:0000256" key="4">
    <source>
        <dbReference type="ARBA" id="ARBA00022692"/>
    </source>
</evidence>
<dbReference type="PANTHER" id="PTHR13117">
    <property type="entry name" value="ENDOPLASMIC RETICULUM MULTISPAN TRANSMEMBRANE PROTEIN-RELATED"/>
    <property type="match status" value="1"/>
</dbReference>
<feature type="transmembrane region" description="Helical" evidence="9">
    <location>
        <begin position="83"/>
        <end position="108"/>
    </location>
</feature>
<comment type="similarity">
    <text evidence="3 9">Belongs to the RFT1 family.</text>
</comment>
<feature type="transmembrane region" description="Helical" evidence="9">
    <location>
        <begin position="513"/>
        <end position="532"/>
    </location>
</feature>
<accession>A0A9P0ADY6</accession>
<dbReference type="GO" id="GO:0006488">
    <property type="term" value="P:dolichol-linked oligosaccharide biosynthetic process"/>
    <property type="evidence" value="ECO:0007669"/>
    <property type="project" value="InterPro"/>
</dbReference>
<feature type="transmembrane region" description="Helical" evidence="9">
    <location>
        <begin position="20"/>
        <end position="38"/>
    </location>
</feature>
<proteinExistence type="inferred from homology"/>
<dbReference type="EMBL" id="OU963866">
    <property type="protein sequence ID" value="CAH0389729.1"/>
    <property type="molecule type" value="Genomic_DNA"/>
</dbReference>
<organism evidence="10 11">
    <name type="scientific">Bemisia tabaci</name>
    <name type="common">Sweetpotato whitefly</name>
    <name type="synonym">Aleurodes tabaci</name>
    <dbReference type="NCBI Taxonomy" id="7038"/>
    <lineage>
        <taxon>Eukaryota</taxon>
        <taxon>Metazoa</taxon>
        <taxon>Ecdysozoa</taxon>
        <taxon>Arthropoda</taxon>
        <taxon>Hexapoda</taxon>
        <taxon>Insecta</taxon>
        <taxon>Pterygota</taxon>
        <taxon>Neoptera</taxon>
        <taxon>Paraneoptera</taxon>
        <taxon>Hemiptera</taxon>
        <taxon>Sternorrhyncha</taxon>
        <taxon>Aleyrodoidea</taxon>
        <taxon>Aleyrodidae</taxon>
        <taxon>Aleyrodinae</taxon>
        <taxon>Bemisia</taxon>
    </lineage>
</organism>
<feature type="transmembrane region" description="Helical" evidence="9">
    <location>
        <begin position="350"/>
        <end position="368"/>
    </location>
</feature>
<keyword evidence="11" id="KW-1185">Reference proteome</keyword>
<evidence type="ECO:0000313" key="10">
    <source>
        <dbReference type="EMBL" id="CAH0389729.1"/>
    </source>
</evidence>
<dbReference type="Pfam" id="PF04506">
    <property type="entry name" value="Rft-1"/>
    <property type="match status" value="1"/>
</dbReference>
<evidence type="ECO:0000256" key="2">
    <source>
        <dbReference type="ARBA" id="ARBA00004922"/>
    </source>
</evidence>
<evidence type="ECO:0000256" key="9">
    <source>
        <dbReference type="RuleBase" id="RU365067"/>
    </source>
</evidence>
<comment type="caution">
    <text evidence="9">Lacks conserved residue(s) required for the propagation of feature annotation.</text>
</comment>
<feature type="transmembrane region" description="Helical" evidence="9">
    <location>
        <begin position="120"/>
        <end position="142"/>
    </location>
</feature>
<evidence type="ECO:0000256" key="1">
    <source>
        <dbReference type="ARBA" id="ARBA00004477"/>
    </source>
</evidence>
<reference evidence="10" key="1">
    <citation type="submission" date="2021-12" db="EMBL/GenBank/DDBJ databases">
        <authorList>
            <person name="King R."/>
        </authorList>
    </citation>
    <scope>NUCLEOTIDE SEQUENCE</scope>
</reference>
<dbReference type="KEGG" id="btab:109037062"/>
<feature type="transmembrane region" description="Helical" evidence="9">
    <location>
        <begin position="154"/>
        <end position="174"/>
    </location>
</feature>
<keyword evidence="4 9" id="KW-0812">Transmembrane</keyword>
<dbReference type="GO" id="GO:0005789">
    <property type="term" value="C:endoplasmic reticulum membrane"/>
    <property type="evidence" value="ECO:0007669"/>
    <property type="project" value="UniProtKB-SubCell"/>
</dbReference>
<dbReference type="Proteomes" id="UP001152759">
    <property type="component" value="Chromosome 5"/>
</dbReference>
<protein>
    <recommendedName>
        <fullName evidence="9">Protein RFT1 homolog</fullName>
    </recommendedName>
</protein>
<keyword evidence="7 9" id="KW-0472">Membrane</keyword>
<evidence type="ECO:0000256" key="7">
    <source>
        <dbReference type="ARBA" id="ARBA00023136"/>
    </source>
</evidence>
<evidence type="ECO:0000256" key="8">
    <source>
        <dbReference type="ARBA" id="ARBA00045912"/>
    </source>
</evidence>
<comment type="function">
    <text evidence="8 9">Intramembrane glycolipid transporter that operates in the biosynthetic pathway of dolichol-linked oligosaccharides, the glycan precursors employed in protein asparagine (N)-glycosylation. The sequential addition of sugars to dolichol pyrophosphate produces dolichol-linked oligosaccharides containing fourteen sugars, including two GlcNAcs, nine mannoses and three glucoses. Once assembled, the oligosaccharide is transferred from the lipid to nascent proteins by oligosaccharyltransferases. The assembly of dolichol-linked oligosaccharides begins on the cytosolic side of the endoplasmic reticulum membrane and finishes in its lumen. RFT1 could mediate the translocation of the cytosolically oriented intermediate DolPP-GlcNAc2Man5, produced by ALG11, into the ER lumen where dolichol-linked oligosaccharides assembly continues. However, the intramembrane lipid transporter activity could not be confirmed in vitro.</text>
</comment>
<dbReference type="PANTHER" id="PTHR13117:SF5">
    <property type="entry name" value="PROTEIN RFT1 HOMOLOG"/>
    <property type="match status" value="1"/>
</dbReference>
<evidence type="ECO:0000256" key="3">
    <source>
        <dbReference type="ARBA" id="ARBA00010288"/>
    </source>
</evidence>
<gene>
    <name evidence="10" type="ORF">BEMITA_LOCUS8527</name>
</gene>
<keyword evidence="6 9" id="KW-1133">Transmembrane helix</keyword>
<evidence type="ECO:0000256" key="5">
    <source>
        <dbReference type="ARBA" id="ARBA00022824"/>
    </source>
</evidence>
<evidence type="ECO:0000256" key="6">
    <source>
        <dbReference type="ARBA" id="ARBA00022989"/>
    </source>
</evidence>
<feature type="transmembrane region" description="Helical" evidence="9">
    <location>
        <begin position="180"/>
        <end position="202"/>
    </location>
</feature>
<comment type="pathway">
    <text evidence="2">Protein modification; protein glycosylation.</text>
</comment>
<sequence>MSRKRNFLKSSLEDASFNIILQILFRAVTFFLNAFVLRHVSQDVIGVMNVRLLLLESTLLFLSREAFRRACLTKTLDHHWPQVINLLWLTVPICSVLSVVFGYIWLHYLTPPDPSITEHYYIGVWAMALSCILEMTVEPLYLVSQAFLFVRLRVVLESLIVGVRTVTFTCIVLRSPKGAIIAFSAAQMLSITSYVVCFYSYFNYYTKQRRKTLASIDDASKLARRQSIEDEFPFTSIKDFLPSFEGFGTEPLVDWKLARLTMSFMKQGILKQILTEGERYVMTLCSILSFNEQGVFDVVNNLGSLAARFLFRPIENSAYFYFSQLVSRDTSIKDQNKQSMIEAATVLEQILHCVMSLGVIVLCFGQAYSRLLLFLYGGSTFAQGVGPLLLRSHCMAILFLAINGITECYASATMSPTEIDKFNHKMIYLSIMFLFFSWLFTKLLGSVGFILANCCNMMFRILHSTNFIKKRYKETSFRPLKGLVPGKLFFISSISSCVLTLISEHFFYDDSKLIHLMIGGVCFLCTLGAWVYEEKDLVQLAFHKYQKLRKKTE</sequence>